<keyword evidence="6" id="KW-1185">Reference proteome</keyword>
<gene>
    <name evidence="5" type="ORF">ATK86_1884</name>
</gene>
<evidence type="ECO:0000259" key="4">
    <source>
        <dbReference type="Pfam" id="PF26580"/>
    </source>
</evidence>
<sequence>MKRSLVAASMAFATIFAPVTAAVVITAPAAIAAPATPSVGELYGKLQSAMNGSSAELESGNGGSLAVVRDTVNRIPGYSWDVSGPVTVDGDTLSATLNSRLGDYAFPIPVTWKNIDGMWKLSQESEQTLVSYATMAW</sequence>
<proteinExistence type="inferred from homology"/>
<dbReference type="EMBL" id="PJMW01000002">
    <property type="protein sequence ID" value="PKV77539.1"/>
    <property type="molecule type" value="Genomic_DNA"/>
</dbReference>
<protein>
    <recommendedName>
        <fullName evidence="4">Low molecular weight antigen MTB12-like C-terminal domain-containing protein</fullName>
    </recommendedName>
</protein>
<keyword evidence="1 3" id="KW-0732">Signal</keyword>
<dbReference type="Proteomes" id="UP000233766">
    <property type="component" value="Unassembled WGS sequence"/>
</dbReference>
<dbReference type="OrthoDB" id="4375957at2"/>
<feature type="chain" id="PRO_5038841204" description="Low molecular weight antigen MTB12-like C-terminal domain-containing protein" evidence="3">
    <location>
        <begin position="22"/>
        <end position="137"/>
    </location>
</feature>
<evidence type="ECO:0000313" key="6">
    <source>
        <dbReference type="Proteomes" id="UP000233766"/>
    </source>
</evidence>
<comment type="similarity">
    <text evidence="2">Belongs to the MTB12 family.</text>
</comment>
<name>A0A2N3V7E0_9NOCA</name>
<dbReference type="Pfam" id="PF26580">
    <property type="entry name" value="Mtb12_C"/>
    <property type="match status" value="1"/>
</dbReference>
<evidence type="ECO:0000256" key="2">
    <source>
        <dbReference type="ARBA" id="ARBA00093774"/>
    </source>
</evidence>
<feature type="domain" description="Low molecular weight antigen MTB12-like C-terminal" evidence="4">
    <location>
        <begin position="67"/>
        <end position="133"/>
    </location>
</feature>
<organism evidence="5 6">
    <name type="scientific">Nocardia fluminea</name>
    <dbReference type="NCBI Taxonomy" id="134984"/>
    <lineage>
        <taxon>Bacteria</taxon>
        <taxon>Bacillati</taxon>
        <taxon>Actinomycetota</taxon>
        <taxon>Actinomycetes</taxon>
        <taxon>Mycobacteriales</taxon>
        <taxon>Nocardiaceae</taxon>
        <taxon>Nocardia</taxon>
    </lineage>
</organism>
<evidence type="ECO:0000313" key="5">
    <source>
        <dbReference type="EMBL" id="PKV77539.1"/>
    </source>
</evidence>
<evidence type="ECO:0000256" key="3">
    <source>
        <dbReference type="SAM" id="SignalP"/>
    </source>
</evidence>
<dbReference type="RefSeq" id="WP_143875927.1">
    <property type="nucleotide sequence ID" value="NZ_PJMW01000002.1"/>
</dbReference>
<feature type="signal peptide" evidence="3">
    <location>
        <begin position="1"/>
        <end position="21"/>
    </location>
</feature>
<comment type="caution">
    <text evidence="5">The sequence shown here is derived from an EMBL/GenBank/DDBJ whole genome shotgun (WGS) entry which is preliminary data.</text>
</comment>
<evidence type="ECO:0000256" key="1">
    <source>
        <dbReference type="ARBA" id="ARBA00022729"/>
    </source>
</evidence>
<reference evidence="5 6" key="1">
    <citation type="submission" date="2017-12" db="EMBL/GenBank/DDBJ databases">
        <title>Sequencing the genomes of 1000 Actinobacteria strains.</title>
        <authorList>
            <person name="Klenk H.-P."/>
        </authorList>
    </citation>
    <scope>NUCLEOTIDE SEQUENCE [LARGE SCALE GENOMIC DNA]</scope>
    <source>
        <strain evidence="5 6">DSM 44489</strain>
    </source>
</reference>
<dbReference type="AlphaFoldDB" id="A0A2N3V7E0"/>
<dbReference type="InterPro" id="IPR058644">
    <property type="entry name" value="Mtb12-like_C"/>
</dbReference>
<accession>A0A2N3V7E0</accession>